<dbReference type="Proteomes" id="UP000273811">
    <property type="component" value="Unassembled WGS sequence"/>
</dbReference>
<dbReference type="OrthoDB" id="9808428at2"/>
<dbReference type="PANTHER" id="PTHR36558:SF1">
    <property type="entry name" value="RESTRICTION ENDONUCLEASE DOMAIN-CONTAINING PROTEIN-RELATED"/>
    <property type="match status" value="1"/>
</dbReference>
<dbReference type="InterPro" id="IPR008538">
    <property type="entry name" value="Uma2"/>
</dbReference>
<keyword evidence="2" id="KW-0378">Hydrolase</keyword>
<dbReference type="RefSeq" id="WP_120075848.1">
    <property type="nucleotide sequence ID" value="NZ_CP126113.1"/>
</dbReference>
<comment type="caution">
    <text evidence="2">The sequence shown here is derived from an EMBL/GenBank/DDBJ whole genome shotgun (WGS) entry which is preliminary data.</text>
</comment>
<dbReference type="InterPro" id="IPR012296">
    <property type="entry name" value="Nuclease_put_TT1808"/>
</dbReference>
<gene>
    <name evidence="2" type="ORF">D4N35_017080</name>
</gene>
<dbReference type="InterPro" id="IPR011335">
    <property type="entry name" value="Restrct_endonuc-II-like"/>
</dbReference>
<keyword evidence="2" id="KW-0540">Nuclease</keyword>
<evidence type="ECO:0000259" key="1">
    <source>
        <dbReference type="Pfam" id="PF05685"/>
    </source>
</evidence>
<proteinExistence type="predicted"/>
<keyword evidence="2" id="KW-0255">Endonuclease</keyword>
<dbReference type="EMBL" id="QYTU02000062">
    <property type="protein sequence ID" value="RWR04386.1"/>
    <property type="molecule type" value="Genomic_DNA"/>
</dbReference>
<feature type="domain" description="Putative restriction endonuclease" evidence="1">
    <location>
        <begin position="13"/>
        <end position="182"/>
    </location>
</feature>
<dbReference type="Gene3D" id="3.90.1570.10">
    <property type="entry name" value="tt1808, chain A"/>
    <property type="match status" value="1"/>
</dbReference>
<dbReference type="PANTHER" id="PTHR36558">
    <property type="entry name" value="GLR1098 PROTEIN"/>
    <property type="match status" value="1"/>
</dbReference>
<evidence type="ECO:0000313" key="2">
    <source>
        <dbReference type="EMBL" id="RWR04386.1"/>
    </source>
</evidence>
<dbReference type="CDD" id="cd06260">
    <property type="entry name" value="DUF820-like"/>
    <property type="match status" value="1"/>
</dbReference>
<dbReference type="Pfam" id="PF05685">
    <property type="entry name" value="Uma2"/>
    <property type="match status" value="1"/>
</dbReference>
<dbReference type="GO" id="GO:0004519">
    <property type="term" value="F:endonuclease activity"/>
    <property type="evidence" value="ECO:0007669"/>
    <property type="project" value="UniProtKB-KW"/>
</dbReference>
<dbReference type="SUPFAM" id="SSF52980">
    <property type="entry name" value="Restriction endonuclease-like"/>
    <property type="match status" value="1"/>
</dbReference>
<dbReference type="AlphaFoldDB" id="A0A443IIY5"/>
<accession>A0A443IIY5</accession>
<protein>
    <submittedName>
        <fullName evidence="2">Uma2 family endonuclease</fullName>
    </submittedName>
</protein>
<name>A0A443IIY5_9BACI</name>
<organism evidence="2 3">
    <name type="scientific">Siminovitchia fortis</name>
    <dbReference type="NCBI Taxonomy" id="254758"/>
    <lineage>
        <taxon>Bacteria</taxon>
        <taxon>Bacillati</taxon>
        <taxon>Bacillota</taxon>
        <taxon>Bacilli</taxon>
        <taxon>Bacillales</taxon>
        <taxon>Bacillaceae</taxon>
        <taxon>Siminovitchia</taxon>
    </lineage>
</organism>
<keyword evidence="3" id="KW-1185">Reference proteome</keyword>
<evidence type="ECO:0000313" key="3">
    <source>
        <dbReference type="Proteomes" id="UP000273811"/>
    </source>
</evidence>
<reference evidence="2" key="1">
    <citation type="submission" date="2018-12" db="EMBL/GenBank/DDBJ databases">
        <authorList>
            <person name="Sun L."/>
            <person name="Chen Z."/>
        </authorList>
    </citation>
    <scope>NUCLEOTIDE SEQUENCE [LARGE SCALE GENOMIC DNA]</scope>
    <source>
        <strain evidence="2">DSM 16012</strain>
    </source>
</reference>
<sequence length="191" mass="22054">MSQEHMKKHSSYAEYLQWGEDVRCEAFDGVIVNMTPAPTPKHQMIQVELSVEFGSFLRGKECQLFTAPIDVCLFATKETADEDVKDWVQPDLLIVCDQNKIEEKRIIGAPDLVIEILSPSTARNDRLIKYNKYEEAGVKEYWIVDPHHETVEVFLLKDHTFHRAGVFMKNDVASVSIFDNFEVKLCNIFRD</sequence>